<dbReference type="EMBL" id="LR797130">
    <property type="protein sequence ID" value="CAB4188413.1"/>
    <property type="molecule type" value="Genomic_DNA"/>
</dbReference>
<evidence type="ECO:0000313" key="10">
    <source>
        <dbReference type="EMBL" id="CAB4219875.1"/>
    </source>
</evidence>
<protein>
    <submittedName>
        <fullName evidence="9">Uncharacterized protein</fullName>
    </submittedName>
</protein>
<evidence type="ECO:0000313" key="9">
    <source>
        <dbReference type="EMBL" id="CAB4216261.1"/>
    </source>
</evidence>
<evidence type="ECO:0000313" key="3">
    <source>
        <dbReference type="EMBL" id="CAB4150576.1"/>
    </source>
</evidence>
<accession>A0A6J5SMR3</accession>
<dbReference type="EMBL" id="LR796461">
    <property type="protein sequence ID" value="CAB4146130.1"/>
    <property type="molecule type" value="Genomic_DNA"/>
</dbReference>
<name>A0A6J5SMR3_9CAUD</name>
<dbReference type="EMBL" id="LR796305">
    <property type="protein sequence ID" value="CAB4135728.1"/>
    <property type="molecule type" value="Genomic_DNA"/>
</dbReference>
<dbReference type="EMBL" id="LR797492">
    <property type="protein sequence ID" value="CAB4219875.1"/>
    <property type="molecule type" value="Genomic_DNA"/>
</dbReference>
<sequence length="185" mass="21196">METETLIEFEKSLESITSDKQAFHHIARNLIKQNAKSRDSYIDEEDGEQVLIQNEECAYLGINQSTGETTRCAVGWIILENIYDPGIEGSPVYDHRVEQCIAKSTPNWNKTEESLAMLAFAQRVHDSHEVESWQKILSIANSRLFWNDGGSFKLNKIAIDTVADDIIKSYKEERYFGTNYPNVEQ</sequence>
<dbReference type="EMBL" id="LR797180">
    <property type="protein sequence ID" value="CAB4192011.1"/>
    <property type="molecule type" value="Genomic_DNA"/>
</dbReference>
<dbReference type="EMBL" id="LR797434">
    <property type="protein sequence ID" value="CAB4216261.1"/>
    <property type="molecule type" value="Genomic_DNA"/>
</dbReference>
<organism evidence="9">
    <name type="scientific">uncultured Caudovirales phage</name>
    <dbReference type="NCBI Taxonomy" id="2100421"/>
    <lineage>
        <taxon>Viruses</taxon>
        <taxon>Duplodnaviria</taxon>
        <taxon>Heunggongvirae</taxon>
        <taxon>Uroviricota</taxon>
        <taxon>Caudoviricetes</taxon>
        <taxon>Peduoviridae</taxon>
        <taxon>Maltschvirus</taxon>
        <taxon>Maltschvirus maltsch</taxon>
    </lineage>
</organism>
<dbReference type="EMBL" id="LR796980">
    <property type="protein sequence ID" value="CAB4179461.1"/>
    <property type="molecule type" value="Genomic_DNA"/>
</dbReference>
<dbReference type="EMBL" id="LR796709">
    <property type="protein sequence ID" value="CAB4161590.1"/>
    <property type="molecule type" value="Genomic_DNA"/>
</dbReference>
<gene>
    <name evidence="6" type="ORF">UFOVP1031_110</name>
    <name evidence="7" type="ORF">UFOVP1172_25</name>
    <name evidence="8" type="ORF">UFOVP1240_87</name>
    <name evidence="9" type="ORF">UFOVP1486_144</name>
    <name evidence="11" type="ORF">UFOVP1578_25</name>
    <name evidence="10" type="ORF">UFOVP1630_17</name>
    <name evidence="1" type="ORF">UFOVP288_104</name>
    <name evidence="2" type="ORF">UFOVP483_92</name>
    <name evidence="3" type="ORF">UFOVP573_11</name>
    <name evidence="4" type="ORF">UFOVP769_104</name>
    <name evidence="5" type="ORF">UFOVP962_72</name>
</gene>
<evidence type="ECO:0000313" key="6">
    <source>
        <dbReference type="EMBL" id="CAB4179461.1"/>
    </source>
</evidence>
<evidence type="ECO:0000313" key="7">
    <source>
        <dbReference type="EMBL" id="CAB4188413.1"/>
    </source>
</evidence>
<evidence type="ECO:0000313" key="11">
    <source>
        <dbReference type="EMBL" id="CAB5230551.1"/>
    </source>
</evidence>
<reference evidence="9" key="1">
    <citation type="submission" date="2020-05" db="EMBL/GenBank/DDBJ databases">
        <authorList>
            <person name="Chiriac C."/>
            <person name="Salcher M."/>
            <person name="Ghai R."/>
            <person name="Kavagutti S V."/>
        </authorList>
    </citation>
    <scope>NUCLEOTIDE SEQUENCE</scope>
</reference>
<proteinExistence type="predicted"/>
<dbReference type="EMBL" id="LR796917">
    <property type="protein sequence ID" value="CAB4174661.1"/>
    <property type="molecule type" value="Genomic_DNA"/>
</dbReference>
<dbReference type="EMBL" id="LR796548">
    <property type="protein sequence ID" value="CAB4150576.1"/>
    <property type="molecule type" value="Genomic_DNA"/>
</dbReference>
<dbReference type="EMBL" id="LR798423">
    <property type="protein sequence ID" value="CAB5230551.1"/>
    <property type="molecule type" value="Genomic_DNA"/>
</dbReference>
<evidence type="ECO:0000313" key="4">
    <source>
        <dbReference type="EMBL" id="CAB4161590.1"/>
    </source>
</evidence>
<evidence type="ECO:0000313" key="8">
    <source>
        <dbReference type="EMBL" id="CAB4192011.1"/>
    </source>
</evidence>
<evidence type="ECO:0000313" key="1">
    <source>
        <dbReference type="EMBL" id="CAB4135728.1"/>
    </source>
</evidence>
<evidence type="ECO:0000313" key="2">
    <source>
        <dbReference type="EMBL" id="CAB4146130.1"/>
    </source>
</evidence>
<evidence type="ECO:0000313" key="5">
    <source>
        <dbReference type="EMBL" id="CAB4174661.1"/>
    </source>
</evidence>